<evidence type="ECO:0000256" key="7">
    <source>
        <dbReference type="ARBA" id="ARBA00022741"/>
    </source>
</evidence>
<evidence type="ECO:0000256" key="9">
    <source>
        <dbReference type="ARBA" id="ARBA00023004"/>
    </source>
</evidence>
<evidence type="ECO:0000256" key="11">
    <source>
        <dbReference type="ARBA" id="ARBA00023054"/>
    </source>
</evidence>
<dbReference type="PROSITE" id="PS50067">
    <property type="entry name" value="KINESIN_MOTOR_2"/>
    <property type="match status" value="1"/>
</dbReference>
<comment type="cofactor">
    <cofactor evidence="1">
        <name>[4Fe-4S] cluster</name>
        <dbReference type="ChEBI" id="CHEBI:49883"/>
    </cofactor>
</comment>
<evidence type="ECO:0000256" key="17">
    <source>
        <dbReference type="PROSITE-ProRule" id="PRU00283"/>
    </source>
</evidence>
<evidence type="ECO:0000256" key="1">
    <source>
        <dbReference type="ARBA" id="ARBA00001966"/>
    </source>
</evidence>
<dbReference type="GO" id="GO:0005634">
    <property type="term" value="C:nucleus"/>
    <property type="evidence" value="ECO:0007669"/>
    <property type="project" value="UniProtKB-SubCell"/>
</dbReference>
<dbReference type="PANTHER" id="PTHR47969:SF15">
    <property type="entry name" value="CHROMOSOME-ASSOCIATED KINESIN KIF4A-RELATED"/>
    <property type="match status" value="1"/>
</dbReference>
<dbReference type="Proteomes" id="UP001374579">
    <property type="component" value="Unassembled WGS sequence"/>
</dbReference>
<dbReference type="GO" id="GO:0051231">
    <property type="term" value="P:spindle elongation"/>
    <property type="evidence" value="ECO:0007669"/>
    <property type="project" value="TreeGrafter"/>
</dbReference>
<feature type="region of interest" description="Disordered" evidence="19">
    <location>
        <begin position="892"/>
        <end position="915"/>
    </location>
</feature>
<name>A0AAN9B0W0_9CAEN</name>
<proteinExistence type="inferred from homology"/>
<dbReference type="SUPFAM" id="SSF52540">
    <property type="entry name" value="P-loop containing nucleoside triphosphate hydrolases"/>
    <property type="match status" value="1"/>
</dbReference>
<feature type="compositionally biased region" description="Basic and acidic residues" evidence="19">
    <location>
        <begin position="475"/>
        <end position="488"/>
    </location>
</feature>
<dbReference type="FunFam" id="3.40.850.10:FF:000038">
    <property type="entry name" value="chromosome-associated kinesin KIF4A"/>
    <property type="match status" value="1"/>
</dbReference>
<feature type="coiled-coil region" evidence="18">
    <location>
        <begin position="709"/>
        <end position="736"/>
    </location>
</feature>
<feature type="binding site" evidence="17">
    <location>
        <begin position="87"/>
        <end position="94"/>
    </location>
    <ligand>
        <name>ATP</name>
        <dbReference type="ChEBI" id="CHEBI:30616"/>
    </ligand>
</feature>
<keyword evidence="15" id="KW-0539">Nucleus</keyword>
<keyword evidence="8 17" id="KW-0067">ATP-binding</keyword>
<dbReference type="GO" id="GO:0005829">
    <property type="term" value="C:cytosol"/>
    <property type="evidence" value="ECO:0007669"/>
    <property type="project" value="UniProtKB-ARBA"/>
</dbReference>
<accession>A0AAN9B0W0</accession>
<dbReference type="AlphaFoldDB" id="A0AAN9B0W0"/>
<sequence>MSCGKVIPVQVALRARPLIAKEENEGCQTCLWFTPDEPQVTLGKDKAFTFDYVFSPNHNQQDVYESSAKKLIVSTFKGYNATVIAYGQTGSGKTHSMGGIYEASLSQDEEAMGIIPRIIRDLFEGIAERPEYTFKVTVSYLEIYNEDLIDLLVTTSQKQTLSIREELNGEIKIKGLKEVVVQSADATLHCLSEGARSRTTGATAMNDTSSRSHAIFTIHLEKNKKEDVNDHCIAKFHLVDLAGSERAKKTRAEGDRFKEGVNINRGLLALGNVISALGEDGQKRPHIPYRDSKLTRLLQDSLGGNSHTLMVACVSPADSNMEETLNTLRYADRARKIKNKPVINRDPQSDEIMRLRQVVQSLQMQLCQNGGKAGDLVSESSIMSSASTDSMQEVSKLSERIQLLEKENTELSKELGRAIDQNTRMCQTVMQLEASRDKLKTKLRSFKQDTGVDFELLSSSVDVESHPAMREELEKLRKLTETVSRSDTDNDDDECTDEEEEETNEDADENQENLPATPDSRAKSTEHVLRQAKMSRELQELNQILAKKQELANQMDRSEEEMNSVRGHYELMMKDWEKKVSQLEKEKEELSATLQDARTNVNATKISEQRRKRLQELEQEMSSLKRKMTEQSRAVKLKDHSDKQVSQLSIEIISLKQHRVKLMKQMKEESDVWRKWKQQKDKEVMQLMQKDRKRQAEVTKLQQTNQKQQSVLKRKVEEAAAANKRLKEALARQKAVLSERNAKMETCDSTSIGNRVRKWLSHELDVRVSLREARYHMTSLMADRKELSQQKRQLQGKLGEGPCAKKYAWMDDSGARSEKSFEEEEIREQIEVLNTDIELRNIQIQDLQQKICDADQENKSKSMWESVHTMMEAKCALKWLLEQAVDAKADRSTLQGELKSANETTKERNEAEEKMTKEMQRLNKIHEEELMQLRKEHQQKMLFLLGMEKTKQKEEKLGDNALRKKLEIQMGELNQMSSMAEDLEKKTAECEELKRRMTGMMMYDGKMALMPSIDDPNGSPFLTPRRKPKVTFATFAELPCYV</sequence>
<comment type="similarity">
    <text evidence="17">Belongs to the TRAFAC class myosin-kinesin ATPase superfamily. Kinesin family.</text>
</comment>
<evidence type="ECO:0000256" key="15">
    <source>
        <dbReference type="ARBA" id="ARBA00023242"/>
    </source>
</evidence>
<evidence type="ECO:0000256" key="6">
    <source>
        <dbReference type="ARBA" id="ARBA00022723"/>
    </source>
</evidence>
<dbReference type="Gene3D" id="3.40.850.10">
    <property type="entry name" value="Kinesin motor domain"/>
    <property type="match status" value="1"/>
</dbReference>
<dbReference type="GO" id="GO:0005524">
    <property type="term" value="F:ATP binding"/>
    <property type="evidence" value="ECO:0007669"/>
    <property type="project" value="UniProtKB-UniRule"/>
</dbReference>
<keyword evidence="4" id="KW-0963">Cytoplasm</keyword>
<dbReference type="GO" id="GO:0003777">
    <property type="term" value="F:microtubule motor activity"/>
    <property type="evidence" value="ECO:0007669"/>
    <property type="project" value="InterPro"/>
</dbReference>
<dbReference type="Pfam" id="PF00225">
    <property type="entry name" value="Kinesin"/>
    <property type="match status" value="1"/>
</dbReference>
<evidence type="ECO:0000256" key="19">
    <source>
        <dbReference type="SAM" id="MobiDB-lite"/>
    </source>
</evidence>
<dbReference type="GO" id="GO:0007052">
    <property type="term" value="P:mitotic spindle organization"/>
    <property type="evidence" value="ECO:0007669"/>
    <property type="project" value="TreeGrafter"/>
</dbReference>
<evidence type="ECO:0000256" key="13">
    <source>
        <dbReference type="ARBA" id="ARBA00023175"/>
    </source>
</evidence>
<evidence type="ECO:0000256" key="5">
    <source>
        <dbReference type="ARBA" id="ARBA00022701"/>
    </source>
</evidence>
<dbReference type="CDD" id="cd01372">
    <property type="entry name" value="KISc_KIF4"/>
    <property type="match status" value="1"/>
</dbReference>
<keyword evidence="11 18" id="KW-0175">Coiled coil</keyword>
<gene>
    <name evidence="21" type="ORF">V1264_003894</name>
</gene>
<keyword evidence="5" id="KW-0493">Microtubule</keyword>
<reference evidence="21 22" key="1">
    <citation type="submission" date="2024-02" db="EMBL/GenBank/DDBJ databases">
        <title>Chromosome-scale genome assembly of the rough periwinkle Littorina saxatilis.</title>
        <authorList>
            <person name="De Jode A."/>
            <person name="Faria R."/>
            <person name="Formenti G."/>
            <person name="Sims Y."/>
            <person name="Smith T.P."/>
            <person name="Tracey A."/>
            <person name="Wood J.M.D."/>
            <person name="Zagrodzka Z.B."/>
            <person name="Johannesson K."/>
            <person name="Butlin R.K."/>
            <person name="Leder E.H."/>
        </authorList>
    </citation>
    <scope>NUCLEOTIDE SEQUENCE [LARGE SCALE GENOMIC DNA]</scope>
    <source>
        <strain evidence="21">Snail1</strain>
        <tissue evidence="21">Muscle</tissue>
    </source>
</reference>
<feature type="domain" description="Kinesin motor" evidence="20">
    <location>
        <begin position="8"/>
        <end position="337"/>
    </location>
</feature>
<dbReference type="SMART" id="SM00129">
    <property type="entry name" value="KISc"/>
    <property type="match status" value="1"/>
</dbReference>
<evidence type="ECO:0000256" key="8">
    <source>
        <dbReference type="ARBA" id="ARBA00022840"/>
    </source>
</evidence>
<evidence type="ECO:0000256" key="3">
    <source>
        <dbReference type="ARBA" id="ARBA00004245"/>
    </source>
</evidence>
<dbReference type="GO" id="GO:0008017">
    <property type="term" value="F:microtubule binding"/>
    <property type="evidence" value="ECO:0007669"/>
    <property type="project" value="InterPro"/>
</dbReference>
<evidence type="ECO:0000256" key="12">
    <source>
        <dbReference type="ARBA" id="ARBA00023125"/>
    </source>
</evidence>
<dbReference type="EMBL" id="JBAMIC010000013">
    <property type="protein sequence ID" value="KAK7096847.1"/>
    <property type="molecule type" value="Genomic_DNA"/>
</dbReference>
<comment type="cofactor">
    <cofactor evidence="16">
        <name>[2Fe-2S] cluster</name>
        <dbReference type="ChEBI" id="CHEBI:190135"/>
    </cofactor>
</comment>
<comment type="caution">
    <text evidence="21">The sequence shown here is derived from an EMBL/GenBank/DDBJ whole genome shotgun (WGS) entry which is preliminary data.</text>
</comment>
<keyword evidence="13 17" id="KW-0505">Motor protein</keyword>
<evidence type="ECO:0000313" key="21">
    <source>
        <dbReference type="EMBL" id="KAK7096847.1"/>
    </source>
</evidence>
<dbReference type="Pfam" id="PF25764">
    <property type="entry name" value="KIF21A_4th"/>
    <property type="match status" value="1"/>
</dbReference>
<feature type="region of interest" description="Disordered" evidence="19">
    <location>
        <begin position="475"/>
        <end position="527"/>
    </location>
</feature>
<evidence type="ECO:0000259" key="20">
    <source>
        <dbReference type="PROSITE" id="PS50067"/>
    </source>
</evidence>
<feature type="coiled-coil region" evidence="18">
    <location>
        <begin position="966"/>
        <end position="996"/>
    </location>
</feature>
<keyword evidence="10" id="KW-0411">Iron-sulfur</keyword>
<protein>
    <recommendedName>
        <fullName evidence="20">Kinesin motor domain-containing protein</fullName>
    </recommendedName>
</protein>
<keyword evidence="9" id="KW-0408">Iron</keyword>
<dbReference type="InterPro" id="IPR027417">
    <property type="entry name" value="P-loop_NTPase"/>
</dbReference>
<keyword evidence="6" id="KW-0479">Metal-binding</keyword>
<feature type="coiled-coil region" evidence="18">
    <location>
        <begin position="531"/>
        <end position="634"/>
    </location>
</feature>
<dbReference type="GO" id="GO:0051536">
    <property type="term" value="F:iron-sulfur cluster binding"/>
    <property type="evidence" value="ECO:0007669"/>
    <property type="project" value="UniProtKB-KW"/>
</dbReference>
<feature type="compositionally biased region" description="Acidic residues" evidence="19">
    <location>
        <begin position="489"/>
        <end position="511"/>
    </location>
</feature>
<evidence type="ECO:0000256" key="16">
    <source>
        <dbReference type="ARBA" id="ARBA00034078"/>
    </source>
</evidence>
<dbReference type="GO" id="GO:0003677">
    <property type="term" value="F:DNA binding"/>
    <property type="evidence" value="ECO:0007669"/>
    <property type="project" value="UniProtKB-KW"/>
</dbReference>
<dbReference type="InterPro" id="IPR036961">
    <property type="entry name" value="Kinesin_motor_dom_sf"/>
</dbReference>
<dbReference type="InterPro" id="IPR027640">
    <property type="entry name" value="Kinesin-like_fam"/>
</dbReference>
<evidence type="ECO:0000313" key="22">
    <source>
        <dbReference type="Proteomes" id="UP001374579"/>
    </source>
</evidence>
<dbReference type="PANTHER" id="PTHR47969">
    <property type="entry name" value="CHROMOSOME-ASSOCIATED KINESIN KIF4A-RELATED"/>
    <property type="match status" value="1"/>
</dbReference>
<keyword evidence="12" id="KW-0238">DNA-binding</keyword>
<evidence type="ECO:0000256" key="4">
    <source>
        <dbReference type="ARBA" id="ARBA00022490"/>
    </source>
</evidence>
<keyword evidence="14" id="KW-0206">Cytoskeleton</keyword>
<dbReference type="GO" id="GO:0005874">
    <property type="term" value="C:microtubule"/>
    <property type="evidence" value="ECO:0007669"/>
    <property type="project" value="UniProtKB-KW"/>
</dbReference>
<dbReference type="GO" id="GO:0007018">
    <property type="term" value="P:microtubule-based movement"/>
    <property type="evidence" value="ECO:0007669"/>
    <property type="project" value="InterPro"/>
</dbReference>
<dbReference type="PRINTS" id="PR00380">
    <property type="entry name" value="KINESINHEAVY"/>
</dbReference>
<dbReference type="PROSITE" id="PS00411">
    <property type="entry name" value="KINESIN_MOTOR_1"/>
    <property type="match status" value="1"/>
</dbReference>
<evidence type="ECO:0000256" key="14">
    <source>
        <dbReference type="ARBA" id="ARBA00023212"/>
    </source>
</evidence>
<dbReference type="InterPro" id="IPR019821">
    <property type="entry name" value="Kinesin_motor_CS"/>
</dbReference>
<dbReference type="GO" id="GO:0005875">
    <property type="term" value="C:microtubule associated complex"/>
    <property type="evidence" value="ECO:0007669"/>
    <property type="project" value="TreeGrafter"/>
</dbReference>
<feature type="coiled-coil region" evidence="18">
    <location>
        <begin position="387"/>
        <end position="449"/>
    </location>
</feature>
<keyword evidence="22" id="KW-1185">Reference proteome</keyword>
<comment type="subcellular location">
    <subcellularLocation>
        <location evidence="3">Cytoplasm</location>
        <location evidence="3">Cytoskeleton</location>
    </subcellularLocation>
    <subcellularLocation>
        <location evidence="2">Nucleus</location>
    </subcellularLocation>
</comment>
<evidence type="ECO:0000256" key="18">
    <source>
        <dbReference type="SAM" id="Coils"/>
    </source>
</evidence>
<evidence type="ECO:0000256" key="2">
    <source>
        <dbReference type="ARBA" id="ARBA00004123"/>
    </source>
</evidence>
<dbReference type="InterPro" id="IPR001752">
    <property type="entry name" value="Kinesin_motor_dom"/>
</dbReference>
<dbReference type="GO" id="GO:0046872">
    <property type="term" value="F:metal ion binding"/>
    <property type="evidence" value="ECO:0007669"/>
    <property type="project" value="UniProtKB-KW"/>
</dbReference>
<organism evidence="21 22">
    <name type="scientific">Littorina saxatilis</name>
    <dbReference type="NCBI Taxonomy" id="31220"/>
    <lineage>
        <taxon>Eukaryota</taxon>
        <taxon>Metazoa</taxon>
        <taxon>Spiralia</taxon>
        <taxon>Lophotrochozoa</taxon>
        <taxon>Mollusca</taxon>
        <taxon>Gastropoda</taxon>
        <taxon>Caenogastropoda</taxon>
        <taxon>Littorinimorpha</taxon>
        <taxon>Littorinoidea</taxon>
        <taxon>Littorinidae</taxon>
        <taxon>Littorina</taxon>
    </lineage>
</organism>
<feature type="compositionally biased region" description="Basic and acidic residues" evidence="19">
    <location>
        <begin position="904"/>
        <end position="915"/>
    </location>
</feature>
<keyword evidence="7 17" id="KW-0547">Nucleotide-binding</keyword>
<evidence type="ECO:0000256" key="10">
    <source>
        <dbReference type="ARBA" id="ARBA00023014"/>
    </source>
</evidence>